<organism evidence="4 5">
    <name type="scientific">Marinomonas vulgaris</name>
    <dbReference type="NCBI Taxonomy" id="2823372"/>
    <lineage>
        <taxon>Bacteria</taxon>
        <taxon>Pseudomonadati</taxon>
        <taxon>Pseudomonadota</taxon>
        <taxon>Gammaproteobacteria</taxon>
        <taxon>Oceanospirillales</taxon>
        <taxon>Oceanospirillaceae</taxon>
        <taxon>Marinomonas</taxon>
    </lineage>
</organism>
<dbReference type="PANTHER" id="PTHR30244">
    <property type="entry name" value="TRANSAMINASE"/>
    <property type="match status" value="1"/>
</dbReference>
<proteinExistence type="inferred from homology"/>
<evidence type="ECO:0000313" key="4">
    <source>
        <dbReference type="EMBL" id="MBR7889320.1"/>
    </source>
</evidence>
<comment type="caution">
    <text evidence="4">The sequence shown here is derived from an EMBL/GenBank/DDBJ whole genome shotgun (WGS) entry which is preliminary data.</text>
</comment>
<name>A0ABS5HCW2_9GAMM</name>
<keyword evidence="4" id="KW-0808">Transferase</keyword>
<dbReference type="InterPro" id="IPR015424">
    <property type="entry name" value="PyrdxlP-dep_Trfase"/>
</dbReference>
<keyword evidence="1 3" id="KW-0663">Pyridoxal phosphate</keyword>
<dbReference type="PIRSF" id="PIRSF000390">
    <property type="entry name" value="PLP_StrS"/>
    <property type="match status" value="1"/>
</dbReference>
<dbReference type="CDD" id="cd00616">
    <property type="entry name" value="AHBA_syn"/>
    <property type="match status" value="1"/>
</dbReference>
<dbReference type="InterPro" id="IPR015421">
    <property type="entry name" value="PyrdxlP-dep_Trfase_major"/>
</dbReference>
<dbReference type="Proteomes" id="UP000679722">
    <property type="component" value="Unassembled WGS sequence"/>
</dbReference>
<dbReference type="Gene3D" id="3.90.1150.10">
    <property type="entry name" value="Aspartate Aminotransferase, domain 1"/>
    <property type="match status" value="1"/>
</dbReference>
<dbReference type="Gene3D" id="3.40.640.10">
    <property type="entry name" value="Type I PLP-dependent aspartate aminotransferase-like (Major domain)"/>
    <property type="match status" value="1"/>
</dbReference>
<dbReference type="InterPro" id="IPR015422">
    <property type="entry name" value="PyrdxlP-dep_Trfase_small"/>
</dbReference>
<sequence length="375" mass="41564">MIPFLDLKAINAQYRDEMIEACTRVIDSGWYIQGTEVKAFEQEFAEYCGTKHAIGVANGLDALTLTLRAWKELGKLKEGDEVIVPANTYIASILSITENRLVPVLVEPDLATYNLCPKNAEAAITAKTKAILPVHLYGQMADMPAIMDIAKRHGLLVLEDSAQAHGASINGIKAGNWGDASGFSFYPGKNLGALGDAGAVTTSDDELAQTIRALGNYGSHKKYENLYQGVNSRLDEVQAAMLRVKLRHLDTEIAQRRHVAQAYMDGINHVGLTLPLSVGEAPLGLESHVWHLFVIRTEKREALQMHLLEADIQTLIHYPIPPHKQEAYGLWNNITYNITEEIHQKVISLPIGPTLNESMFRKVINIINRFAILKH</sequence>
<dbReference type="RefSeq" id="WP_211536662.1">
    <property type="nucleotide sequence ID" value="NZ_JAGSSV010000011.1"/>
</dbReference>
<keyword evidence="5" id="KW-1185">Reference proteome</keyword>
<dbReference type="SUPFAM" id="SSF53383">
    <property type="entry name" value="PLP-dependent transferases"/>
    <property type="match status" value="1"/>
</dbReference>
<gene>
    <name evidence="4" type="ORF">J9B83_10235</name>
</gene>
<reference evidence="5" key="2">
    <citation type="submission" date="2023-07" db="EMBL/GenBank/DDBJ databases">
        <title>Marinomonas vulgaris A79, complete genome.</title>
        <authorList>
            <person name="Ying J.-J."/>
        </authorList>
    </citation>
    <scope>NUCLEOTIDE SEQUENCE [LARGE SCALE GENOMIC DNA]</scope>
    <source>
        <strain evidence="5">A79</strain>
    </source>
</reference>
<dbReference type="Pfam" id="PF01041">
    <property type="entry name" value="DegT_DnrJ_EryC1"/>
    <property type="match status" value="1"/>
</dbReference>
<dbReference type="PANTHER" id="PTHR30244:SF36">
    <property type="entry name" value="3-OXO-GLUCOSE-6-PHOSPHATE:GLUTAMATE AMINOTRANSFERASE"/>
    <property type="match status" value="1"/>
</dbReference>
<comment type="similarity">
    <text evidence="2 3">Belongs to the DegT/DnrJ/EryC1 family.</text>
</comment>
<accession>A0ABS5HCW2</accession>
<dbReference type="InterPro" id="IPR000653">
    <property type="entry name" value="DegT/StrS_aminotransferase"/>
</dbReference>
<reference evidence="4 5" key="1">
    <citation type="submission" date="2021-04" db="EMBL/GenBank/DDBJ databases">
        <authorList>
            <person name="Sun C."/>
        </authorList>
    </citation>
    <scope>NUCLEOTIDE SEQUENCE [LARGE SCALE GENOMIC DNA]</scope>
    <source>
        <strain evidence="4 5">A79</strain>
    </source>
</reference>
<protein>
    <submittedName>
        <fullName evidence="4">DegT/DnrJ/EryC1/StrS family aminotransferase</fullName>
    </submittedName>
</protein>
<evidence type="ECO:0000313" key="5">
    <source>
        <dbReference type="Proteomes" id="UP000679722"/>
    </source>
</evidence>
<evidence type="ECO:0000256" key="1">
    <source>
        <dbReference type="ARBA" id="ARBA00022898"/>
    </source>
</evidence>
<dbReference type="GO" id="GO:0008483">
    <property type="term" value="F:transaminase activity"/>
    <property type="evidence" value="ECO:0007669"/>
    <property type="project" value="UniProtKB-KW"/>
</dbReference>
<evidence type="ECO:0000256" key="3">
    <source>
        <dbReference type="RuleBase" id="RU004508"/>
    </source>
</evidence>
<evidence type="ECO:0000256" key="2">
    <source>
        <dbReference type="ARBA" id="ARBA00037999"/>
    </source>
</evidence>
<keyword evidence="4" id="KW-0032">Aminotransferase</keyword>
<dbReference type="EMBL" id="JAGSSV010000011">
    <property type="protein sequence ID" value="MBR7889320.1"/>
    <property type="molecule type" value="Genomic_DNA"/>
</dbReference>